<feature type="binding site" evidence="6">
    <location>
        <position position="79"/>
    </location>
    <ligand>
        <name>substrate</name>
    </ligand>
</feature>
<dbReference type="CDD" id="cd07067">
    <property type="entry name" value="HP_PGM_like"/>
    <property type="match status" value="1"/>
</dbReference>
<dbReference type="InterPro" id="IPR013078">
    <property type="entry name" value="His_Pase_superF_clade-1"/>
</dbReference>
<dbReference type="Proteomes" id="UP000177785">
    <property type="component" value="Unassembled WGS sequence"/>
</dbReference>
<accession>A0A1G2G5L1</accession>
<feature type="active site" description="Tele-phosphohistidine intermediate" evidence="5">
    <location>
        <position position="13"/>
    </location>
</feature>
<dbReference type="InterPro" id="IPR005952">
    <property type="entry name" value="Phosphogly_mut1"/>
</dbReference>
<evidence type="ECO:0000256" key="5">
    <source>
        <dbReference type="PIRSR" id="PIRSR613078-1"/>
    </source>
</evidence>
<evidence type="ECO:0000313" key="7">
    <source>
        <dbReference type="EMBL" id="OGZ45230.1"/>
    </source>
</evidence>
<organism evidence="7 8">
    <name type="scientific">Candidatus Ryanbacteria bacterium RIFCSPHIGHO2_01_FULL_48_27</name>
    <dbReference type="NCBI Taxonomy" id="1802115"/>
    <lineage>
        <taxon>Bacteria</taxon>
        <taxon>Candidatus Ryaniibacteriota</taxon>
    </lineage>
</organism>
<gene>
    <name evidence="7" type="ORF">A2756_01240</name>
</gene>
<feature type="active site" description="Proton donor/acceptor" evidence="5">
    <location>
        <position position="106"/>
    </location>
</feature>
<dbReference type="GO" id="GO:0004619">
    <property type="term" value="F:phosphoglycerate mutase activity"/>
    <property type="evidence" value="ECO:0007669"/>
    <property type="project" value="UniProtKB-EC"/>
</dbReference>
<dbReference type="STRING" id="1802115.A2756_01240"/>
<dbReference type="Gene3D" id="3.40.50.1240">
    <property type="entry name" value="Phosphoglycerate mutase-like"/>
    <property type="match status" value="1"/>
</dbReference>
<comment type="caution">
    <text evidence="7">The sequence shown here is derived from an EMBL/GenBank/DDBJ whole genome shotgun (WGS) entry which is preliminary data.</text>
</comment>
<evidence type="ECO:0000256" key="2">
    <source>
        <dbReference type="ARBA" id="ARBA00012028"/>
    </source>
</evidence>
<dbReference type="PANTHER" id="PTHR11931">
    <property type="entry name" value="PHOSPHOGLYCERATE MUTASE"/>
    <property type="match status" value="1"/>
</dbReference>
<evidence type="ECO:0000256" key="3">
    <source>
        <dbReference type="ARBA" id="ARBA00023152"/>
    </source>
</evidence>
<dbReference type="GO" id="GO:0006096">
    <property type="term" value="P:glycolytic process"/>
    <property type="evidence" value="ECO:0007669"/>
    <property type="project" value="UniProtKB-KW"/>
</dbReference>
<dbReference type="InterPro" id="IPR029033">
    <property type="entry name" value="His_PPase_superfam"/>
</dbReference>
<reference evidence="7 8" key="1">
    <citation type="journal article" date="2016" name="Nat. Commun.">
        <title>Thousands of microbial genomes shed light on interconnected biogeochemical processes in an aquifer system.</title>
        <authorList>
            <person name="Anantharaman K."/>
            <person name="Brown C.T."/>
            <person name="Hug L.A."/>
            <person name="Sharon I."/>
            <person name="Castelle C.J."/>
            <person name="Probst A.J."/>
            <person name="Thomas B.C."/>
            <person name="Singh A."/>
            <person name="Wilkins M.J."/>
            <person name="Karaoz U."/>
            <person name="Brodie E.L."/>
            <person name="Williams K.H."/>
            <person name="Hubbard S.S."/>
            <person name="Banfield J.F."/>
        </authorList>
    </citation>
    <scope>NUCLEOTIDE SEQUENCE [LARGE SCALE GENOMIC DNA]</scope>
</reference>
<keyword evidence="3" id="KW-0324">Glycolysis</keyword>
<dbReference type="PROSITE" id="PS00175">
    <property type="entry name" value="PG_MUTASE"/>
    <property type="match status" value="1"/>
</dbReference>
<proteinExistence type="inferred from homology"/>
<evidence type="ECO:0000313" key="8">
    <source>
        <dbReference type="Proteomes" id="UP000177785"/>
    </source>
</evidence>
<dbReference type="EMBL" id="MHNL01000007">
    <property type="protein sequence ID" value="OGZ45230.1"/>
    <property type="molecule type" value="Genomic_DNA"/>
</dbReference>
<dbReference type="AlphaFoldDB" id="A0A1G2G5L1"/>
<dbReference type="SMART" id="SM00855">
    <property type="entry name" value="PGAM"/>
    <property type="match status" value="1"/>
</dbReference>
<protein>
    <recommendedName>
        <fullName evidence="2">phosphoglycerate mutase (2,3-diphosphoglycerate-dependent)</fullName>
        <ecNumber evidence="2">5.4.2.11</ecNumber>
    </recommendedName>
</protein>
<dbReference type="EC" id="5.4.2.11" evidence="2"/>
<evidence type="ECO:0000256" key="6">
    <source>
        <dbReference type="PIRSR" id="PIRSR613078-2"/>
    </source>
</evidence>
<name>A0A1G2G5L1_9BACT</name>
<sequence>MAKWPQNLVLIRHGESEYNLERRLIALGESDGHSDGLKLTRNADIVLTKEGIQQARATGDFLHERYEKFDVVFVSPFKRADETAEHILAAWHADMPPIMVDERLREKEFGIFFALTEREIKDRYPEWALLRSIEGRYYFRPPGGESYPDVAIRVRSFLATIVRDWAGKNVLIVSHAAVLLAFHKILARMSERAILELVESAEIKNCAMITYKPGMVAGTEREELVPQAFNTIAY</sequence>
<evidence type="ECO:0000256" key="4">
    <source>
        <dbReference type="ARBA" id="ARBA00023235"/>
    </source>
</evidence>
<comment type="similarity">
    <text evidence="1">Belongs to the phosphoglycerate mutase family. BPG-dependent PGAM subfamily.</text>
</comment>
<feature type="binding site" evidence="6">
    <location>
        <begin position="12"/>
        <end position="19"/>
    </location>
    <ligand>
        <name>substrate</name>
    </ligand>
</feature>
<keyword evidence="4" id="KW-0413">Isomerase</keyword>
<dbReference type="Pfam" id="PF00300">
    <property type="entry name" value="His_Phos_1"/>
    <property type="match status" value="1"/>
</dbReference>
<evidence type="ECO:0000256" key="1">
    <source>
        <dbReference type="ARBA" id="ARBA00006717"/>
    </source>
</evidence>
<dbReference type="SUPFAM" id="SSF53254">
    <property type="entry name" value="Phosphoglycerate mutase-like"/>
    <property type="match status" value="1"/>
</dbReference>
<dbReference type="InterPro" id="IPR001345">
    <property type="entry name" value="PG/BPGM_mutase_AS"/>
</dbReference>